<evidence type="ECO:0000313" key="2">
    <source>
        <dbReference type="EMBL" id="RGV18613.1"/>
    </source>
</evidence>
<protein>
    <submittedName>
        <fullName evidence="2">Uncharacterized protein</fullName>
    </submittedName>
</protein>
<dbReference type="Proteomes" id="UP000284243">
    <property type="component" value="Unassembled WGS sequence"/>
</dbReference>
<gene>
    <name evidence="2" type="ORF">DWW24_19455</name>
    <name evidence="1" type="ORF">DWW57_02460</name>
</gene>
<proteinExistence type="predicted"/>
<accession>A0A412W4B0</accession>
<reference evidence="3 4" key="1">
    <citation type="submission" date="2018-08" db="EMBL/GenBank/DDBJ databases">
        <title>A genome reference for cultivated species of the human gut microbiota.</title>
        <authorList>
            <person name="Zou Y."/>
            <person name="Xue W."/>
            <person name="Luo G."/>
        </authorList>
    </citation>
    <scope>NUCLEOTIDE SEQUENCE [LARGE SCALE GENOMIC DNA]</scope>
    <source>
        <strain evidence="2 3">AF14-6AC</strain>
        <strain evidence="1 4">AF16-14</strain>
    </source>
</reference>
<dbReference type="EMBL" id="QRYC01000002">
    <property type="protein sequence ID" value="RGU58592.1"/>
    <property type="molecule type" value="Genomic_DNA"/>
</dbReference>
<dbReference type="EMBL" id="QRYW01000056">
    <property type="protein sequence ID" value="RGV18613.1"/>
    <property type="molecule type" value="Genomic_DNA"/>
</dbReference>
<dbReference type="GeneID" id="61273324"/>
<name>A0A412W4B0_9BACT</name>
<organism evidence="2 3">
    <name type="scientific">Odoribacter splanchnicus</name>
    <dbReference type="NCBI Taxonomy" id="28118"/>
    <lineage>
        <taxon>Bacteria</taxon>
        <taxon>Pseudomonadati</taxon>
        <taxon>Bacteroidota</taxon>
        <taxon>Bacteroidia</taxon>
        <taxon>Bacteroidales</taxon>
        <taxon>Odoribacteraceae</taxon>
        <taxon>Odoribacter</taxon>
    </lineage>
</organism>
<sequence length="114" mass="13014">MNHLNERSLQMINTIYNNFSSHPTFSKYQIETVNDFRNGIVNLDISLNGNLRNKFMFCPDLNGNIGSVAIYGAELEGHLRSIKSSMKFCGLNVKEVSIDREGYSPYVDVILEKY</sequence>
<evidence type="ECO:0000313" key="4">
    <source>
        <dbReference type="Proteomes" id="UP000284243"/>
    </source>
</evidence>
<evidence type="ECO:0000313" key="1">
    <source>
        <dbReference type="EMBL" id="RGU58592.1"/>
    </source>
</evidence>
<dbReference type="RefSeq" id="WP_013610423.1">
    <property type="nucleotide sequence ID" value="NZ_CABJFF010000004.1"/>
</dbReference>
<dbReference type="Proteomes" id="UP000283426">
    <property type="component" value="Unassembled WGS sequence"/>
</dbReference>
<dbReference type="AlphaFoldDB" id="A0A412W4B0"/>
<evidence type="ECO:0000313" key="3">
    <source>
        <dbReference type="Proteomes" id="UP000283426"/>
    </source>
</evidence>
<comment type="caution">
    <text evidence="2">The sequence shown here is derived from an EMBL/GenBank/DDBJ whole genome shotgun (WGS) entry which is preliminary data.</text>
</comment>